<evidence type="ECO:0000313" key="3">
    <source>
        <dbReference type="Proteomes" id="UP000183365"/>
    </source>
</evidence>
<dbReference type="InterPro" id="IPR024096">
    <property type="entry name" value="NO_sig/Golgi_transp_ligand-bd"/>
</dbReference>
<sequence>MQQQTRVLSGNQRLELSKYDMNFMSLYYSEMINTVISLFVPSEHIHNYHIKYLELPEDTQQQIIQELRSLGDKIGHSLAKVSKTEKNTLVQNIKCLCKEIYPCMYQRPIDSLKTNHKGDYYLVDKSFDFSYKNNTKAPLYVLYHVFACSIMKAFMNSKKDVQYKIDDDDNHITYIINME</sequence>
<dbReference type="Proteomes" id="UP000183365">
    <property type="component" value="Unassembled WGS sequence"/>
</dbReference>
<evidence type="ECO:0000256" key="1">
    <source>
        <dbReference type="ARBA" id="ARBA00006218"/>
    </source>
</evidence>
<dbReference type="InterPro" id="IPR037992">
    <property type="entry name" value="TRAPPC6/Trs33"/>
</dbReference>
<comment type="similarity">
    <text evidence="1">Belongs to the TRAPP small subunits family. BET3 subfamily.</text>
</comment>
<dbReference type="AlphaFoldDB" id="A0A1L0AVM7"/>
<organism evidence="2 3">
    <name type="scientific">Hanseniaspora guilliermondii</name>
    <dbReference type="NCBI Taxonomy" id="56406"/>
    <lineage>
        <taxon>Eukaryota</taxon>
        <taxon>Fungi</taxon>
        <taxon>Dikarya</taxon>
        <taxon>Ascomycota</taxon>
        <taxon>Saccharomycotina</taxon>
        <taxon>Saccharomycetes</taxon>
        <taxon>Saccharomycodales</taxon>
        <taxon>Saccharomycodaceae</taxon>
        <taxon>Hanseniaspora</taxon>
    </lineage>
</organism>
<dbReference type="GO" id="GO:0006888">
    <property type="term" value="P:endoplasmic reticulum to Golgi vesicle-mediated transport"/>
    <property type="evidence" value="ECO:0007669"/>
    <property type="project" value="TreeGrafter"/>
</dbReference>
<reference evidence="3" key="1">
    <citation type="submission" date="2016-11" db="EMBL/GenBank/DDBJ databases">
        <authorList>
            <person name="Guldener U."/>
        </authorList>
    </citation>
    <scope>NUCLEOTIDE SEQUENCE [LARGE SCALE GENOMIC DNA]</scope>
</reference>
<dbReference type="GO" id="GO:0030008">
    <property type="term" value="C:TRAPP complex"/>
    <property type="evidence" value="ECO:0007669"/>
    <property type="project" value="TreeGrafter"/>
</dbReference>
<dbReference type="VEuPathDB" id="FungiDB:HGUI_00376"/>
<dbReference type="InterPro" id="IPR007194">
    <property type="entry name" value="TRAPP_component"/>
</dbReference>
<dbReference type="Pfam" id="PF04051">
    <property type="entry name" value="TRAPP"/>
    <property type="match status" value="1"/>
</dbReference>
<dbReference type="PANTHER" id="PTHR12817:SF0">
    <property type="entry name" value="GEO08327P1"/>
    <property type="match status" value="1"/>
</dbReference>
<evidence type="ECO:0000313" key="2">
    <source>
        <dbReference type="EMBL" id="SGZ38176.1"/>
    </source>
</evidence>
<name>A0A1L0AVM7_9ASCO</name>
<accession>A0A1L0AVM7</accession>
<dbReference type="GO" id="GO:0005802">
    <property type="term" value="C:trans-Golgi network"/>
    <property type="evidence" value="ECO:0007669"/>
    <property type="project" value="TreeGrafter"/>
</dbReference>
<gene>
    <name evidence="2" type="ORF">HGUI_00376</name>
</gene>
<protein>
    <recommendedName>
        <fullName evidence="4">Trafficking protein particle complex subunit</fullName>
    </recommendedName>
</protein>
<dbReference type="EMBL" id="FQNF01000004">
    <property type="protein sequence ID" value="SGZ38176.1"/>
    <property type="molecule type" value="Genomic_DNA"/>
</dbReference>
<dbReference type="PANTHER" id="PTHR12817">
    <property type="entry name" value="TRAFFICKING PROTEIN PARTICLE COMPLEX SUBUNIT 6B"/>
    <property type="match status" value="1"/>
</dbReference>
<keyword evidence="3" id="KW-1185">Reference proteome</keyword>
<dbReference type="GO" id="GO:0005801">
    <property type="term" value="C:cis-Golgi network"/>
    <property type="evidence" value="ECO:0007669"/>
    <property type="project" value="TreeGrafter"/>
</dbReference>
<proteinExistence type="inferred from homology"/>
<dbReference type="Gene3D" id="3.30.1380.20">
    <property type="entry name" value="Trafficking protein particle complex subunit 3"/>
    <property type="match status" value="1"/>
</dbReference>
<evidence type="ECO:0008006" key="4">
    <source>
        <dbReference type="Google" id="ProtNLM"/>
    </source>
</evidence>
<dbReference type="OrthoDB" id="941624at2759"/>
<dbReference type="SUPFAM" id="SSF111126">
    <property type="entry name" value="Ligand-binding domain in the NO signalling and Golgi transport"/>
    <property type="match status" value="1"/>
</dbReference>